<evidence type="ECO:0000313" key="3">
    <source>
        <dbReference type="EMBL" id="PXW90152.1"/>
    </source>
</evidence>
<evidence type="ECO:0000256" key="1">
    <source>
        <dbReference type="ARBA" id="ARBA00005254"/>
    </source>
</evidence>
<dbReference type="SUPFAM" id="SSF52096">
    <property type="entry name" value="ClpP/crotonase"/>
    <property type="match status" value="1"/>
</dbReference>
<dbReference type="Gene3D" id="3.90.226.10">
    <property type="entry name" value="2-enoyl-CoA Hydratase, Chain A, domain 1"/>
    <property type="match status" value="1"/>
</dbReference>
<comment type="caution">
    <text evidence="3">The sequence shown here is derived from an EMBL/GenBank/DDBJ whole genome shotgun (WGS) entry which is preliminary data.</text>
</comment>
<keyword evidence="4" id="KW-1185">Reference proteome</keyword>
<dbReference type="InterPro" id="IPR001753">
    <property type="entry name" value="Enoyl-CoA_hydra/iso"/>
</dbReference>
<name>A0A2V3W7R2_9BACI</name>
<dbReference type="InterPro" id="IPR018376">
    <property type="entry name" value="Enoyl-CoA_hyd/isom_CS"/>
</dbReference>
<proteinExistence type="inferred from homology"/>
<dbReference type="InterPro" id="IPR029045">
    <property type="entry name" value="ClpP/crotonase-like_dom_sf"/>
</dbReference>
<organism evidence="3 4">
    <name type="scientific">Pseudogracilibacillus auburnensis</name>
    <dbReference type="NCBI Taxonomy" id="1494959"/>
    <lineage>
        <taxon>Bacteria</taxon>
        <taxon>Bacillati</taxon>
        <taxon>Bacillota</taxon>
        <taxon>Bacilli</taxon>
        <taxon>Bacillales</taxon>
        <taxon>Bacillaceae</taxon>
        <taxon>Pseudogracilibacillus</taxon>
    </lineage>
</organism>
<dbReference type="PANTHER" id="PTHR11941">
    <property type="entry name" value="ENOYL-COA HYDRATASE-RELATED"/>
    <property type="match status" value="1"/>
</dbReference>
<dbReference type="GO" id="GO:0006635">
    <property type="term" value="P:fatty acid beta-oxidation"/>
    <property type="evidence" value="ECO:0007669"/>
    <property type="project" value="TreeGrafter"/>
</dbReference>
<dbReference type="AlphaFoldDB" id="A0A2V3W7R2"/>
<protein>
    <submittedName>
        <fullName evidence="3">3-hydroxypropionyl-coenzyme A dehydratase</fullName>
    </submittedName>
</protein>
<dbReference type="PROSITE" id="PS00166">
    <property type="entry name" value="ENOYL_COA_HYDRATASE"/>
    <property type="match status" value="1"/>
</dbReference>
<evidence type="ECO:0000313" key="4">
    <source>
        <dbReference type="Proteomes" id="UP000247978"/>
    </source>
</evidence>
<gene>
    <name evidence="3" type="ORF">DFR56_10161</name>
</gene>
<reference evidence="3 4" key="1">
    <citation type="submission" date="2018-05" db="EMBL/GenBank/DDBJ databases">
        <title>Genomic Encyclopedia of Type Strains, Phase IV (KMG-IV): sequencing the most valuable type-strain genomes for metagenomic binning, comparative biology and taxonomic classification.</title>
        <authorList>
            <person name="Goeker M."/>
        </authorList>
    </citation>
    <scope>NUCLEOTIDE SEQUENCE [LARGE SCALE GENOMIC DNA]</scope>
    <source>
        <strain evidence="3 4">DSM 28556</strain>
    </source>
</reference>
<sequence length="254" mass="28603">MERMKPVLIKQSEIDERIIIVSINRTEKLNSIHLELLESLQSELERINKVQHIKAVILTSESLKAFSTGIDVHFVKELANKEEVANFFYKLAHLFETVQQLRVPTIAAVNGYAFGAGADLALACDLRIANEVASFRFPGPQFGVVLGIQRLISEVGGSTARTLTLMNKLIDSKEALHDGVVHEVVSSANCLRRAEEWAKHLIEMPSFAKETIRNMCNRVERDLLMQDPCELAKKSILAVDFNEAFEQYVARIKK</sequence>
<accession>A0A2V3W7R2</accession>
<dbReference type="CDD" id="cd06558">
    <property type="entry name" value="crotonase-like"/>
    <property type="match status" value="1"/>
</dbReference>
<dbReference type="Proteomes" id="UP000247978">
    <property type="component" value="Unassembled WGS sequence"/>
</dbReference>
<evidence type="ECO:0000256" key="2">
    <source>
        <dbReference type="RuleBase" id="RU003707"/>
    </source>
</evidence>
<dbReference type="OrthoDB" id="2862111at2"/>
<comment type="similarity">
    <text evidence="1 2">Belongs to the enoyl-CoA hydratase/isomerase family.</text>
</comment>
<dbReference type="EMBL" id="QJJQ01000001">
    <property type="protein sequence ID" value="PXW90152.1"/>
    <property type="molecule type" value="Genomic_DNA"/>
</dbReference>
<dbReference type="GO" id="GO:0003824">
    <property type="term" value="F:catalytic activity"/>
    <property type="evidence" value="ECO:0007669"/>
    <property type="project" value="InterPro"/>
</dbReference>
<dbReference type="PANTHER" id="PTHR11941:SF54">
    <property type="entry name" value="ENOYL-COA HYDRATASE, MITOCHONDRIAL"/>
    <property type="match status" value="1"/>
</dbReference>
<dbReference type="Pfam" id="PF00378">
    <property type="entry name" value="ECH_1"/>
    <property type="match status" value="1"/>
</dbReference>